<dbReference type="GO" id="GO:0016616">
    <property type="term" value="F:oxidoreductase activity, acting on the CH-OH group of donors, NAD or NADP as acceptor"/>
    <property type="evidence" value="ECO:0007669"/>
    <property type="project" value="TreeGrafter"/>
</dbReference>
<dbReference type="SMART" id="SM00822">
    <property type="entry name" value="PKS_KR"/>
    <property type="match status" value="1"/>
</dbReference>
<evidence type="ECO:0000259" key="2">
    <source>
        <dbReference type="SMART" id="SM00822"/>
    </source>
</evidence>
<dbReference type="InterPro" id="IPR002347">
    <property type="entry name" value="SDR_fam"/>
</dbReference>
<evidence type="ECO:0000256" key="1">
    <source>
        <dbReference type="RuleBase" id="RU000363"/>
    </source>
</evidence>
<proteinExistence type="inferred from homology"/>
<gene>
    <name evidence="3" type="ORF">BQ2448_1052</name>
</gene>
<comment type="similarity">
    <text evidence="1">Belongs to the short-chain dehydrogenases/reductases (SDR) family.</text>
</comment>
<dbReference type="Pfam" id="PF00106">
    <property type="entry name" value="adh_short"/>
    <property type="match status" value="2"/>
</dbReference>
<dbReference type="EMBL" id="FMSP01000005">
    <property type="protein sequence ID" value="SCV69658.1"/>
    <property type="molecule type" value="Genomic_DNA"/>
</dbReference>
<sequence>MPTSYVVTGASRGLGLELVRQLLSTRPENRVIALARNPANAKDLNELVKNKENEGRALVLQANVTDEPSLQAAAEEIEASALGANGIDVLINNAGIAQGTGTVTKSSVQEFRANFETNVIGVVQSTLTLLPLLRKGSKKQILSSLVLWAQSGEGIKSLGRRRVGLPSPSVAFEEETGPHSASKTAVNMWTVKLARELESEGFTVVLQCPGHVQTELGGKDAPLTPYDSINGFLNNTIYKVGPSDTGKFFSQSGAQHPW</sequence>
<evidence type="ECO:0000313" key="3">
    <source>
        <dbReference type="EMBL" id="SCV69658.1"/>
    </source>
</evidence>
<organism evidence="3 4">
    <name type="scientific">Microbotryum intermedium</name>
    <dbReference type="NCBI Taxonomy" id="269621"/>
    <lineage>
        <taxon>Eukaryota</taxon>
        <taxon>Fungi</taxon>
        <taxon>Dikarya</taxon>
        <taxon>Basidiomycota</taxon>
        <taxon>Pucciniomycotina</taxon>
        <taxon>Microbotryomycetes</taxon>
        <taxon>Microbotryales</taxon>
        <taxon>Microbotryaceae</taxon>
        <taxon>Microbotryum</taxon>
    </lineage>
</organism>
<dbReference type="SUPFAM" id="SSF51735">
    <property type="entry name" value="NAD(P)-binding Rossmann-fold domains"/>
    <property type="match status" value="1"/>
</dbReference>
<dbReference type="InterPro" id="IPR052184">
    <property type="entry name" value="SDR_enzymes"/>
</dbReference>
<dbReference type="InterPro" id="IPR036291">
    <property type="entry name" value="NAD(P)-bd_dom_sf"/>
</dbReference>
<dbReference type="PANTHER" id="PTHR45458">
    <property type="entry name" value="SHORT-CHAIN DEHYDROGENASE/REDUCTASE SDR"/>
    <property type="match status" value="1"/>
</dbReference>
<dbReference type="AlphaFoldDB" id="A0A238FEU9"/>
<dbReference type="Gene3D" id="3.40.50.720">
    <property type="entry name" value="NAD(P)-binding Rossmann-like Domain"/>
    <property type="match status" value="1"/>
</dbReference>
<dbReference type="PRINTS" id="PR00080">
    <property type="entry name" value="SDRFAMILY"/>
</dbReference>
<accession>A0A238FEU9</accession>
<evidence type="ECO:0000313" key="4">
    <source>
        <dbReference type="Proteomes" id="UP000198372"/>
    </source>
</evidence>
<dbReference type="Proteomes" id="UP000198372">
    <property type="component" value="Unassembled WGS sequence"/>
</dbReference>
<dbReference type="PANTHER" id="PTHR45458:SF1">
    <property type="entry name" value="SHORT CHAIN DEHYDROGENASE"/>
    <property type="match status" value="1"/>
</dbReference>
<dbReference type="OrthoDB" id="9876299at2759"/>
<feature type="domain" description="Ketoreductase" evidence="2">
    <location>
        <begin position="3"/>
        <end position="215"/>
    </location>
</feature>
<dbReference type="PRINTS" id="PR00081">
    <property type="entry name" value="GDHRDH"/>
</dbReference>
<dbReference type="InterPro" id="IPR057326">
    <property type="entry name" value="KR_dom"/>
</dbReference>
<reference evidence="4" key="1">
    <citation type="submission" date="2016-09" db="EMBL/GenBank/DDBJ databases">
        <authorList>
            <person name="Jeantristanb JTB J.-T."/>
            <person name="Ricardo R."/>
        </authorList>
    </citation>
    <scope>NUCLEOTIDE SEQUENCE [LARGE SCALE GENOMIC DNA]</scope>
</reference>
<keyword evidence="4" id="KW-1185">Reference proteome</keyword>
<protein>
    <submittedName>
        <fullName evidence="3">BQ2448_1052 protein</fullName>
    </submittedName>
</protein>
<name>A0A238FEU9_9BASI</name>